<dbReference type="InterPro" id="IPR036390">
    <property type="entry name" value="WH_DNA-bd_sf"/>
</dbReference>
<feature type="domain" description="HTH marR-type" evidence="8">
    <location>
        <begin position="3"/>
        <end position="138"/>
    </location>
</feature>
<accession>A0ABQ5N4U3</accession>
<evidence type="ECO:0000259" key="8">
    <source>
        <dbReference type="PROSITE" id="PS50995"/>
    </source>
</evidence>
<keyword evidence="2" id="KW-0805">Transcription regulation</keyword>
<evidence type="ECO:0000313" key="9">
    <source>
        <dbReference type="EMBL" id="GLC30252.1"/>
    </source>
</evidence>
<evidence type="ECO:0000256" key="6">
    <source>
        <dbReference type="ARBA" id="ARBA00047188"/>
    </source>
</evidence>
<protein>
    <recommendedName>
        <fullName evidence="6">HTH-type transcriptional regulator SarZ</fullName>
    </recommendedName>
    <alternativeName>
        <fullName evidence="7">Staphylococcal accessory regulator Z</fullName>
    </alternativeName>
</protein>
<proteinExistence type="inferred from homology"/>
<evidence type="ECO:0000256" key="2">
    <source>
        <dbReference type="ARBA" id="ARBA00023015"/>
    </source>
</evidence>
<dbReference type="EMBL" id="BRXR01000001">
    <property type="protein sequence ID" value="GLC30252.1"/>
    <property type="molecule type" value="Genomic_DNA"/>
</dbReference>
<evidence type="ECO:0000256" key="4">
    <source>
        <dbReference type="ARBA" id="ARBA00023163"/>
    </source>
</evidence>
<evidence type="ECO:0000256" key="5">
    <source>
        <dbReference type="ARBA" id="ARBA00046337"/>
    </source>
</evidence>
<gene>
    <name evidence="9" type="primary">marR</name>
    <name evidence="9" type="ORF">bsdE14_16620</name>
</gene>
<dbReference type="SUPFAM" id="SSF46785">
    <property type="entry name" value="Winged helix' DNA-binding domain"/>
    <property type="match status" value="1"/>
</dbReference>
<comment type="similarity">
    <text evidence="5">Belongs to the SarZ family.</text>
</comment>
<evidence type="ECO:0000313" key="10">
    <source>
        <dbReference type="Proteomes" id="UP001208567"/>
    </source>
</evidence>
<comment type="caution">
    <text evidence="9">The sequence shown here is derived from an EMBL/GenBank/DDBJ whole genome shotgun (WGS) entry which is preliminary data.</text>
</comment>
<organism evidence="9 10">
    <name type="scientific">Clostridium omnivorum</name>
    <dbReference type="NCBI Taxonomy" id="1604902"/>
    <lineage>
        <taxon>Bacteria</taxon>
        <taxon>Bacillati</taxon>
        <taxon>Bacillota</taxon>
        <taxon>Clostridia</taxon>
        <taxon>Eubacteriales</taxon>
        <taxon>Clostridiaceae</taxon>
        <taxon>Clostridium</taxon>
    </lineage>
</organism>
<dbReference type="PROSITE" id="PS50995">
    <property type="entry name" value="HTH_MARR_2"/>
    <property type="match status" value="1"/>
</dbReference>
<sequence>MEARDIISLISKVRDCANRLIESEMESFGVEGLATSHGDILLALLKIEKLTMKELAEKIDKDKSTVTALVDKLIKQGYALKTRDTEDNRVVFVTLTEKGRALKPMFDEISQKLLSTVYEGISKSEKEELIKTLIKIKNNF</sequence>
<name>A0ABQ5N4U3_9CLOT</name>
<evidence type="ECO:0000256" key="1">
    <source>
        <dbReference type="ARBA" id="ARBA00004496"/>
    </source>
</evidence>
<dbReference type="SMART" id="SM00347">
    <property type="entry name" value="HTH_MARR"/>
    <property type="match status" value="1"/>
</dbReference>
<dbReference type="InterPro" id="IPR055166">
    <property type="entry name" value="Transc_reg_Sar_Rot_HTH"/>
</dbReference>
<dbReference type="Gene3D" id="1.10.10.10">
    <property type="entry name" value="Winged helix-like DNA-binding domain superfamily/Winged helix DNA-binding domain"/>
    <property type="match status" value="1"/>
</dbReference>
<dbReference type="InterPro" id="IPR000835">
    <property type="entry name" value="HTH_MarR-typ"/>
</dbReference>
<keyword evidence="3" id="KW-0238">DNA-binding</keyword>
<keyword evidence="10" id="KW-1185">Reference proteome</keyword>
<dbReference type="RefSeq" id="WP_264849518.1">
    <property type="nucleotide sequence ID" value="NZ_BRXR01000001.1"/>
</dbReference>
<dbReference type="PANTHER" id="PTHR42756:SF1">
    <property type="entry name" value="TRANSCRIPTIONAL REPRESSOR OF EMRAB OPERON"/>
    <property type="match status" value="1"/>
</dbReference>
<evidence type="ECO:0000256" key="3">
    <source>
        <dbReference type="ARBA" id="ARBA00023125"/>
    </source>
</evidence>
<comment type="subcellular location">
    <subcellularLocation>
        <location evidence="1">Cytoplasm</location>
    </subcellularLocation>
</comment>
<reference evidence="9 10" key="1">
    <citation type="journal article" date="2024" name="Int. J. Syst. Evol. Microbiol.">
        <title>Clostridium omnivorum sp. nov., isolated from anoxic soil under the treatment of reductive soil disinfestation.</title>
        <authorList>
            <person name="Ueki A."/>
            <person name="Tonouchi A."/>
            <person name="Kaku N."/>
            <person name="Honma S."/>
            <person name="Ueki K."/>
        </authorList>
    </citation>
    <scope>NUCLEOTIDE SEQUENCE [LARGE SCALE GENOMIC DNA]</scope>
    <source>
        <strain evidence="9 10">E14</strain>
    </source>
</reference>
<evidence type="ECO:0000256" key="7">
    <source>
        <dbReference type="ARBA" id="ARBA00047207"/>
    </source>
</evidence>
<dbReference type="PANTHER" id="PTHR42756">
    <property type="entry name" value="TRANSCRIPTIONAL REGULATOR, MARR"/>
    <property type="match status" value="1"/>
</dbReference>
<keyword evidence="4" id="KW-0804">Transcription</keyword>
<dbReference type="PRINTS" id="PR00598">
    <property type="entry name" value="HTHMARR"/>
</dbReference>
<dbReference type="Pfam" id="PF22381">
    <property type="entry name" value="Staph_reg_Sar_Rot"/>
    <property type="match status" value="1"/>
</dbReference>
<dbReference type="Proteomes" id="UP001208567">
    <property type="component" value="Unassembled WGS sequence"/>
</dbReference>
<dbReference type="InterPro" id="IPR036388">
    <property type="entry name" value="WH-like_DNA-bd_sf"/>
</dbReference>